<organism evidence="1 2">
    <name type="scientific">Bacteroides uniformis</name>
    <dbReference type="NCBI Taxonomy" id="820"/>
    <lineage>
        <taxon>Bacteria</taxon>
        <taxon>Pseudomonadati</taxon>
        <taxon>Bacteroidota</taxon>
        <taxon>Bacteroidia</taxon>
        <taxon>Bacteroidales</taxon>
        <taxon>Bacteroidaceae</taxon>
        <taxon>Bacteroides</taxon>
    </lineage>
</organism>
<dbReference type="Proteomes" id="UP001181247">
    <property type="component" value="Unassembled WGS sequence"/>
</dbReference>
<name>A0AAE4IFM9_BACUN</name>
<accession>A0AAE4IFM9</accession>
<dbReference type="EMBL" id="JAWDEU010000002">
    <property type="protein sequence ID" value="MDU0244167.1"/>
    <property type="molecule type" value="Genomic_DNA"/>
</dbReference>
<dbReference type="RefSeq" id="WP_229075470.1">
    <property type="nucleotide sequence ID" value="NZ_CP072220.1"/>
</dbReference>
<evidence type="ECO:0000313" key="2">
    <source>
        <dbReference type="Proteomes" id="UP001181247"/>
    </source>
</evidence>
<reference evidence="1" key="1">
    <citation type="submission" date="2023-10" db="EMBL/GenBank/DDBJ databases">
        <title>Genome of Potential pathogenic bacteria in Crohn's disease.</title>
        <authorList>
            <person name="Rodriguez-Palacios A."/>
        </authorList>
    </citation>
    <scope>NUCLEOTIDE SEQUENCE</scope>
    <source>
        <strain evidence="1">CavFT-hAR50</strain>
    </source>
</reference>
<sequence>MAPVLHMLAGEPGEDNPKLRKAVCRLTVYVADHCMERFLCRYYKGAYPEMDRMAGSPLRRKLTDEEVECWYPLWHTPSEDGQPLGYGRIVKMIGVDRDSVKNAFKRYERRNGLR</sequence>
<dbReference type="AlphaFoldDB" id="A0AAE4IFM9"/>
<evidence type="ECO:0000313" key="1">
    <source>
        <dbReference type="EMBL" id="MDU0244167.1"/>
    </source>
</evidence>
<gene>
    <name evidence="1" type="ORF">RVH16_05475</name>
</gene>
<comment type="caution">
    <text evidence="1">The sequence shown here is derived from an EMBL/GenBank/DDBJ whole genome shotgun (WGS) entry which is preliminary data.</text>
</comment>
<proteinExistence type="predicted"/>
<protein>
    <submittedName>
        <fullName evidence="1">Uncharacterized protein</fullName>
    </submittedName>
</protein>